<reference evidence="1" key="1">
    <citation type="submission" date="2020-05" db="EMBL/GenBank/DDBJ databases">
        <title>WGS assembly of Panicum virgatum.</title>
        <authorList>
            <person name="Lovell J.T."/>
            <person name="Jenkins J."/>
            <person name="Shu S."/>
            <person name="Juenger T.E."/>
            <person name="Schmutz J."/>
        </authorList>
    </citation>
    <scope>NUCLEOTIDE SEQUENCE</scope>
    <source>
        <strain evidence="1">AP13</strain>
    </source>
</reference>
<sequence>MARATCPLHPTLTAEQNTLTDGVSLQIHDYWAPRLVVYAGASEPFAFVRLPWIPISKGRSRTGAVQESRHGDTSLCFSFYFCFLTKEISSFQERHRRLVSK</sequence>
<dbReference type="AlphaFoldDB" id="A0A8T0MYF7"/>
<name>A0A8T0MYF7_PANVG</name>
<dbReference type="EMBL" id="CM029054">
    <property type="protein sequence ID" value="KAG2540044.1"/>
    <property type="molecule type" value="Genomic_DNA"/>
</dbReference>
<evidence type="ECO:0000313" key="1">
    <source>
        <dbReference type="EMBL" id="KAG2540044.1"/>
    </source>
</evidence>
<organism evidence="1 2">
    <name type="scientific">Panicum virgatum</name>
    <name type="common">Blackwell switchgrass</name>
    <dbReference type="NCBI Taxonomy" id="38727"/>
    <lineage>
        <taxon>Eukaryota</taxon>
        <taxon>Viridiplantae</taxon>
        <taxon>Streptophyta</taxon>
        <taxon>Embryophyta</taxon>
        <taxon>Tracheophyta</taxon>
        <taxon>Spermatophyta</taxon>
        <taxon>Magnoliopsida</taxon>
        <taxon>Liliopsida</taxon>
        <taxon>Poales</taxon>
        <taxon>Poaceae</taxon>
        <taxon>PACMAD clade</taxon>
        <taxon>Panicoideae</taxon>
        <taxon>Panicodae</taxon>
        <taxon>Paniceae</taxon>
        <taxon>Panicinae</taxon>
        <taxon>Panicum</taxon>
        <taxon>Panicum sect. Hiantes</taxon>
    </lineage>
</organism>
<gene>
    <name evidence="1" type="ORF">PVAP13_9NG526314</name>
</gene>
<dbReference type="Proteomes" id="UP000823388">
    <property type="component" value="Chromosome 9N"/>
</dbReference>
<comment type="caution">
    <text evidence="1">The sequence shown here is derived from an EMBL/GenBank/DDBJ whole genome shotgun (WGS) entry which is preliminary data.</text>
</comment>
<evidence type="ECO:0000313" key="2">
    <source>
        <dbReference type="Proteomes" id="UP000823388"/>
    </source>
</evidence>
<keyword evidence="2" id="KW-1185">Reference proteome</keyword>
<accession>A0A8T0MYF7</accession>
<proteinExistence type="predicted"/>
<protein>
    <submittedName>
        <fullName evidence="1">Uncharacterized protein</fullName>
    </submittedName>
</protein>